<dbReference type="InterPro" id="IPR058192">
    <property type="entry name" value="WHD_ROQ1-like"/>
</dbReference>
<dbReference type="InterPro" id="IPR002182">
    <property type="entry name" value="NB-ARC"/>
</dbReference>
<dbReference type="InterPro" id="IPR027417">
    <property type="entry name" value="P-loop_NTPase"/>
</dbReference>
<dbReference type="InterPro" id="IPR036390">
    <property type="entry name" value="WH_DNA-bd_sf"/>
</dbReference>
<evidence type="ECO:0000256" key="3">
    <source>
        <dbReference type="ARBA" id="ARBA00022737"/>
    </source>
</evidence>
<dbReference type="SUPFAM" id="SSF52540">
    <property type="entry name" value="P-loop containing nucleoside triphosphate hydrolases"/>
    <property type="match status" value="1"/>
</dbReference>
<dbReference type="Pfam" id="PF20160">
    <property type="entry name" value="C-JID"/>
    <property type="match status" value="1"/>
</dbReference>
<feature type="domain" description="TIR" evidence="8">
    <location>
        <begin position="9"/>
        <end position="175"/>
    </location>
</feature>
<dbReference type="GO" id="GO:0061809">
    <property type="term" value="F:NAD+ nucleosidase activity, cyclic ADP-ribose generating"/>
    <property type="evidence" value="ECO:0007669"/>
    <property type="project" value="UniProtKB-EC"/>
</dbReference>
<proteinExistence type="predicted"/>
<dbReference type="Gene3D" id="3.80.10.10">
    <property type="entry name" value="Ribonuclease Inhibitor"/>
    <property type="match status" value="2"/>
</dbReference>
<dbReference type="Gene3D" id="1.10.8.430">
    <property type="entry name" value="Helical domain of apoptotic protease-activating factors"/>
    <property type="match status" value="1"/>
</dbReference>
<dbReference type="Gramene" id="KCW74403">
    <property type="protein sequence ID" value="KCW74403"/>
    <property type="gene ID" value="EUGRSUZ_E03084"/>
</dbReference>
<dbReference type="SUPFAM" id="SSF46785">
    <property type="entry name" value="Winged helix' DNA-binding domain"/>
    <property type="match status" value="1"/>
</dbReference>
<dbReference type="InterPro" id="IPR032675">
    <property type="entry name" value="LRR_dom_sf"/>
</dbReference>
<dbReference type="AlphaFoldDB" id="A0A059C7H9"/>
<evidence type="ECO:0000256" key="4">
    <source>
        <dbReference type="ARBA" id="ARBA00022801"/>
    </source>
</evidence>
<dbReference type="PROSITE" id="PS50104">
    <property type="entry name" value="TIR"/>
    <property type="match status" value="1"/>
</dbReference>
<dbReference type="GO" id="GO:0007165">
    <property type="term" value="P:signal transduction"/>
    <property type="evidence" value="ECO:0007669"/>
    <property type="project" value="InterPro"/>
</dbReference>
<dbReference type="Pfam" id="PF23282">
    <property type="entry name" value="WHD_ROQ1"/>
    <property type="match status" value="1"/>
</dbReference>
<evidence type="ECO:0000256" key="5">
    <source>
        <dbReference type="ARBA" id="ARBA00022821"/>
    </source>
</evidence>
<comment type="catalytic activity">
    <reaction evidence="7">
        <text>NAD(+) + H2O = ADP-D-ribose + nicotinamide + H(+)</text>
        <dbReference type="Rhea" id="RHEA:16301"/>
        <dbReference type="ChEBI" id="CHEBI:15377"/>
        <dbReference type="ChEBI" id="CHEBI:15378"/>
        <dbReference type="ChEBI" id="CHEBI:17154"/>
        <dbReference type="ChEBI" id="CHEBI:57540"/>
        <dbReference type="ChEBI" id="CHEBI:57967"/>
        <dbReference type="EC" id="3.2.2.6"/>
    </reaction>
    <physiologicalReaction direction="left-to-right" evidence="7">
        <dbReference type="Rhea" id="RHEA:16302"/>
    </physiologicalReaction>
</comment>
<dbReference type="PANTHER" id="PTHR11017:SF292">
    <property type="entry name" value="AAA+ ATPASE DOMAIN-CONTAINING PROTEIN"/>
    <property type="match status" value="1"/>
</dbReference>
<dbReference type="EC" id="3.2.2.6" evidence="1"/>
<evidence type="ECO:0000256" key="1">
    <source>
        <dbReference type="ARBA" id="ARBA00011982"/>
    </source>
</evidence>
<name>A0A059C7H9_EUCGR</name>
<evidence type="ECO:0000256" key="2">
    <source>
        <dbReference type="ARBA" id="ARBA00022614"/>
    </source>
</evidence>
<keyword evidence="4" id="KW-0378">Hydrolase</keyword>
<gene>
    <name evidence="9" type="ORF">EUGRSUZ_E03084</name>
</gene>
<organism evidence="9">
    <name type="scientific">Eucalyptus grandis</name>
    <name type="common">Flooded gum</name>
    <dbReference type="NCBI Taxonomy" id="71139"/>
    <lineage>
        <taxon>Eukaryota</taxon>
        <taxon>Viridiplantae</taxon>
        <taxon>Streptophyta</taxon>
        <taxon>Embryophyta</taxon>
        <taxon>Tracheophyta</taxon>
        <taxon>Spermatophyta</taxon>
        <taxon>Magnoliopsida</taxon>
        <taxon>eudicotyledons</taxon>
        <taxon>Gunneridae</taxon>
        <taxon>Pentapetalae</taxon>
        <taxon>rosids</taxon>
        <taxon>malvids</taxon>
        <taxon>Myrtales</taxon>
        <taxon>Myrtaceae</taxon>
        <taxon>Myrtoideae</taxon>
        <taxon>Eucalypteae</taxon>
        <taxon>Eucalyptus</taxon>
    </lineage>
</organism>
<dbReference type="Gene3D" id="3.40.50.10140">
    <property type="entry name" value="Toll/interleukin-1 receptor homology (TIR) domain"/>
    <property type="match status" value="1"/>
</dbReference>
<dbReference type="PANTHER" id="PTHR11017">
    <property type="entry name" value="LEUCINE-RICH REPEAT-CONTAINING PROTEIN"/>
    <property type="match status" value="1"/>
</dbReference>
<dbReference type="EMBL" id="KK198757">
    <property type="protein sequence ID" value="KCW74403.1"/>
    <property type="molecule type" value="Genomic_DNA"/>
</dbReference>
<dbReference type="SUPFAM" id="SSF52200">
    <property type="entry name" value="Toll/Interleukin receptor TIR domain"/>
    <property type="match status" value="1"/>
</dbReference>
<keyword evidence="3" id="KW-0677">Repeat</keyword>
<sequence length="1079" mass="123668">MAASSNMKRNYHVFLSFRGTDVRQGFLSHLYAALGQKGIYTFVDSEELRKGEEISPTLMKAIEESRIAIIVFSEDYASSPWCLEEAVKIMECKERMGLIVFPVFYKVEPREVRGGRESYGRAMAKHESKFGKDSEKVKRWKKALFEASSLSGWELNDRNEAELIQCIVKELSIHLNRTPLHVAKYPVGIDSQVEKLISLSNKESDDDDDVLMIGLWGPGGIGKTTIAKALFNAIERQFHGCSFLARVRETSNSSGGLVALQKKLMSDILSQRDLMVDSVDGGINLIQERLCCRKVLLVLDDVDQLNQLNALAGEGKWFGKGSRIIVTSRDKHLLTSHSRHFVYEVRTLEFNEALDLFYRHAFPNSKRVEIRWDLIYRAVQYANRLPLALEVLGSFLRGREESAWESTLHKLSKIPEQIINQVLKISFDGLEHNEREIFLDIACFFKGKSMMYIKEVLNSCDFSTTIGIEILIERSLIKNEYGFLQMHDLIQLMGKDIVNQECRDDPRKHSRLWLFEDVLDILSSDKEMNAVKAIVLELPTSEEITISPNAFTNMKMLRVLILLGVHISSQGPISLPEELRWLEWANAPDLEYGLKLVRLDVKKSHIKQLGSNFQNFRKLKSISFKECMSLTGVPDLSSAPNLESLELDRCKSLVEVHQSIGYLDKLKYLSLRWCFNLSIFLGTLKTKSLQDLRLSGCSKLEKFPYILGRMEHLENLELQGTAIKELPVSIENLISVKWVELGHCKNLMRLPSSIYKLKKLERLSLEECSNFVMFPKNLEDSTDPNGNLGFSNLECLELDGCNLLKVEFLDSSSSFPKLAYLSLSPTSINKYNYRKGWYVDKRKQLQESNRCIMEVNSCNFLQKLPDLLSLPSDCLQVDLISCCECKGGNMADVSSLEMIKVDILLSGREMPKWILQCKDGFISFMVPRDLYDKFFGLAFCVVLGLEKGKVVNDKCQFQISVNGRRVFGDLRSLYQLESDHVWLYYLPRSNLGLEKLMQNDWSHFQVCFEASKLSMKKCGFRLICEQKEDDLRVRAPTPSADRKKLEFQGKRLKGRQFSIDTEEEDSPVKQNSIKKMRWF</sequence>
<dbReference type="GO" id="GO:0006952">
    <property type="term" value="P:defense response"/>
    <property type="evidence" value="ECO:0007669"/>
    <property type="project" value="UniProtKB-KW"/>
</dbReference>
<evidence type="ECO:0000256" key="7">
    <source>
        <dbReference type="ARBA" id="ARBA00047304"/>
    </source>
</evidence>
<keyword evidence="5" id="KW-0611">Plant defense</keyword>
<dbReference type="InterPro" id="IPR058546">
    <property type="entry name" value="RPS4B/Roq1-like_LRR"/>
</dbReference>
<evidence type="ECO:0000313" key="9">
    <source>
        <dbReference type="EMBL" id="KCW74403.1"/>
    </source>
</evidence>
<reference evidence="9" key="1">
    <citation type="submission" date="2013-07" db="EMBL/GenBank/DDBJ databases">
        <title>The genome of Eucalyptus grandis.</title>
        <authorList>
            <person name="Schmutz J."/>
            <person name="Hayes R."/>
            <person name="Myburg A."/>
            <person name="Tuskan G."/>
            <person name="Grattapaglia D."/>
            <person name="Rokhsar D.S."/>
        </authorList>
    </citation>
    <scope>NUCLEOTIDE SEQUENCE</scope>
    <source>
        <tissue evidence="9">Leaf extractions</tissue>
    </source>
</reference>
<evidence type="ECO:0000259" key="8">
    <source>
        <dbReference type="PROSITE" id="PS50104"/>
    </source>
</evidence>
<dbReference type="Pfam" id="PF01582">
    <property type="entry name" value="TIR"/>
    <property type="match status" value="1"/>
</dbReference>
<keyword evidence="2" id="KW-0433">Leucine-rich repeat</keyword>
<dbReference type="InterPro" id="IPR000157">
    <property type="entry name" value="TIR_dom"/>
</dbReference>
<dbReference type="Pfam" id="PF23286">
    <property type="entry name" value="LRR_13"/>
    <property type="match status" value="1"/>
</dbReference>
<dbReference type="FunFam" id="3.40.50.10140:FF:000007">
    <property type="entry name" value="Disease resistance protein (TIR-NBS-LRR class)"/>
    <property type="match status" value="1"/>
</dbReference>
<keyword evidence="6" id="KW-0520">NAD</keyword>
<accession>A0A059C7H9</accession>
<dbReference type="InterPro" id="IPR042197">
    <property type="entry name" value="Apaf_helical"/>
</dbReference>
<evidence type="ECO:0000256" key="6">
    <source>
        <dbReference type="ARBA" id="ARBA00023027"/>
    </source>
</evidence>
<protein>
    <recommendedName>
        <fullName evidence="1">ADP-ribosyl cyclase/cyclic ADP-ribose hydrolase</fullName>
        <ecNumber evidence="1">3.2.2.6</ecNumber>
    </recommendedName>
</protein>
<dbReference type="InterPro" id="IPR045344">
    <property type="entry name" value="C-JID"/>
</dbReference>
<dbReference type="SUPFAM" id="SSF52058">
    <property type="entry name" value="L domain-like"/>
    <property type="match status" value="1"/>
</dbReference>
<dbReference type="PRINTS" id="PR00364">
    <property type="entry name" value="DISEASERSIST"/>
</dbReference>
<dbReference type="InterPro" id="IPR035897">
    <property type="entry name" value="Toll_tir_struct_dom_sf"/>
</dbReference>
<dbReference type="GO" id="GO:0043531">
    <property type="term" value="F:ADP binding"/>
    <property type="evidence" value="ECO:0007669"/>
    <property type="project" value="InterPro"/>
</dbReference>
<dbReference type="Pfam" id="PF00931">
    <property type="entry name" value="NB-ARC"/>
    <property type="match status" value="1"/>
</dbReference>
<dbReference type="Gene3D" id="3.40.50.300">
    <property type="entry name" value="P-loop containing nucleotide triphosphate hydrolases"/>
    <property type="match status" value="1"/>
</dbReference>
<dbReference type="SMART" id="SM00255">
    <property type="entry name" value="TIR"/>
    <property type="match status" value="1"/>
</dbReference>
<dbReference type="InterPro" id="IPR044974">
    <property type="entry name" value="Disease_R_plants"/>
</dbReference>